<dbReference type="PANTHER" id="PTHR47601">
    <property type="match status" value="1"/>
</dbReference>
<comment type="similarity">
    <text evidence="1 5">Belongs to the CcmH/CycL/Ccl2/NrfF family.</text>
</comment>
<evidence type="ECO:0000259" key="7">
    <source>
        <dbReference type="Pfam" id="PF03918"/>
    </source>
</evidence>
<dbReference type="CDD" id="cd16378">
    <property type="entry name" value="CcmH_N"/>
    <property type="match status" value="1"/>
</dbReference>
<reference evidence="8" key="1">
    <citation type="submission" date="2022-08" db="EMBL/GenBank/DDBJ databases">
        <authorList>
            <person name="Vandamme P."/>
            <person name="Hettiarachchi A."/>
            <person name="Peeters C."/>
            <person name="Cnockaert M."/>
            <person name="Carlier A."/>
        </authorList>
    </citation>
    <scope>NUCLEOTIDE SEQUENCE</scope>
    <source>
        <strain evidence="8">LMG 31809</strain>
    </source>
</reference>
<protein>
    <recommendedName>
        <fullName evidence="5">Cytochrome c-type biogenesis protein</fullName>
    </recommendedName>
</protein>
<dbReference type="Gene3D" id="1.10.8.640">
    <property type="entry name" value="Cytochrome C biogenesis protein"/>
    <property type="match status" value="1"/>
</dbReference>
<dbReference type="GO" id="GO:0046872">
    <property type="term" value="F:metal ion binding"/>
    <property type="evidence" value="ECO:0007669"/>
    <property type="project" value="UniProtKB-KW"/>
</dbReference>
<keyword evidence="5" id="KW-0812">Transmembrane</keyword>
<name>A0A9X3TVY3_9PROT</name>
<dbReference type="PANTHER" id="PTHR47601:SF1">
    <property type="entry name" value="CYTOCHROME C-TYPE BIOGENESIS CCMH-LIKE MITOCHONDRIAL PROTEIN"/>
    <property type="match status" value="1"/>
</dbReference>
<evidence type="ECO:0000313" key="9">
    <source>
        <dbReference type="Proteomes" id="UP001141619"/>
    </source>
</evidence>
<dbReference type="Proteomes" id="UP001141619">
    <property type="component" value="Unassembled WGS sequence"/>
</dbReference>
<proteinExistence type="inferred from homology"/>
<dbReference type="EMBL" id="JANWOI010000001">
    <property type="protein sequence ID" value="MDA5192715.1"/>
    <property type="molecule type" value="Genomic_DNA"/>
</dbReference>
<accession>A0A9X3TVY3</accession>
<evidence type="ECO:0000256" key="2">
    <source>
        <dbReference type="ARBA" id="ARBA00022617"/>
    </source>
</evidence>
<dbReference type="InterPro" id="IPR005616">
    <property type="entry name" value="CcmH/CycL/Ccl2/NrfF_N"/>
</dbReference>
<keyword evidence="5" id="KW-0732">Signal</keyword>
<keyword evidence="5" id="KW-1133">Transmembrane helix</keyword>
<evidence type="ECO:0000256" key="5">
    <source>
        <dbReference type="RuleBase" id="RU364112"/>
    </source>
</evidence>
<evidence type="ECO:0000313" key="8">
    <source>
        <dbReference type="EMBL" id="MDA5192715.1"/>
    </source>
</evidence>
<keyword evidence="2 5" id="KW-0349">Heme</keyword>
<feature type="compositionally biased region" description="Basic and acidic residues" evidence="6">
    <location>
        <begin position="136"/>
        <end position="155"/>
    </location>
</feature>
<dbReference type="Pfam" id="PF03918">
    <property type="entry name" value="CcmH"/>
    <property type="match status" value="1"/>
</dbReference>
<keyword evidence="9" id="KW-1185">Reference proteome</keyword>
<keyword evidence="4 5" id="KW-0408">Iron</keyword>
<keyword evidence="5" id="KW-0472">Membrane</keyword>
<comment type="caution">
    <text evidence="8">The sequence shown here is derived from an EMBL/GenBank/DDBJ whole genome shotgun (WGS) entry which is preliminary data.</text>
</comment>
<sequence>MKRLILMAGFALWATAALAVGVDEQVLPDPAQESAARDIMKDVRCLVCQNQSIEDSDADLARDLRAIVRERVAAGDDVAGVKSYLTARYGDWVLLRPPFNGRMLALWLAPFLIMVGGGIAIYRRTRIRRAPPPPLSREEEARLRDLLSDGPEEKS</sequence>
<gene>
    <name evidence="8" type="ORF">NYP16_01925</name>
</gene>
<dbReference type="InterPro" id="IPR038297">
    <property type="entry name" value="CcmH/CycL/NrfF/Ccl2_sf"/>
</dbReference>
<organism evidence="8 9">
    <name type="scientific">Govanella unica</name>
    <dbReference type="NCBI Taxonomy" id="2975056"/>
    <lineage>
        <taxon>Bacteria</taxon>
        <taxon>Pseudomonadati</taxon>
        <taxon>Pseudomonadota</taxon>
        <taxon>Alphaproteobacteria</taxon>
        <taxon>Emcibacterales</taxon>
        <taxon>Govanellaceae</taxon>
        <taxon>Govanella</taxon>
    </lineage>
</organism>
<evidence type="ECO:0000256" key="3">
    <source>
        <dbReference type="ARBA" id="ARBA00022723"/>
    </source>
</evidence>
<feature type="chain" id="PRO_5041019452" description="Cytochrome c-type biogenesis protein" evidence="5">
    <location>
        <begin position="20"/>
        <end position="155"/>
    </location>
</feature>
<evidence type="ECO:0000256" key="4">
    <source>
        <dbReference type="ARBA" id="ARBA00023004"/>
    </source>
</evidence>
<evidence type="ECO:0000256" key="6">
    <source>
        <dbReference type="SAM" id="MobiDB-lite"/>
    </source>
</evidence>
<feature type="signal peptide" evidence="5">
    <location>
        <begin position="1"/>
        <end position="19"/>
    </location>
</feature>
<keyword evidence="3 5" id="KW-0479">Metal-binding</keyword>
<feature type="region of interest" description="Disordered" evidence="6">
    <location>
        <begin position="131"/>
        <end position="155"/>
    </location>
</feature>
<feature type="domain" description="CcmH/CycL/Ccl2/NrfF N-terminal" evidence="7">
    <location>
        <begin position="10"/>
        <end position="147"/>
    </location>
</feature>
<dbReference type="RefSeq" id="WP_274942419.1">
    <property type="nucleotide sequence ID" value="NZ_JANWOI010000001.1"/>
</dbReference>
<reference evidence="8" key="2">
    <citation type="journal article" date="2023" name="Syst. Appl. Microbiol.">
        <title>Govania unica gen. nov., sp. nov., a rare biosphere bacterium that represents a novel family in the class Alphaproteobacteria.</title>
        <authorList>
            <person name="Vandamme P."/>
            <person name="Peeters C."/>
            <person name="Hettiarachchi A."/>
            <person name="Cnockaert M."/>
            <person name="Carlier A."/>
        </authorList>
    </citation>
    <scope>NUCLEOTIDE SEQUENCE</scope>
    <source>
        <strain evidence="8">LMG 31809</strain>
    </source>
</reference>
<dbReference type="AlphaFoldDB" id="A0A9X3TVY3"/>
<comment type="function">
    <text evidence="5">Possible subunit of a heme lyase.</text>
</comment>
<feature type="transmembrane region" description="Helical" evidence="5">
    <location>
        <begin position="104"/>
        <end position="122"/>
    </location>
</feature>
<evidence type="ECO:0000256" key="1">
    <source>
        <dbReference type="ARBA" id="ARBA00010342"/>
    </source>
</evidence>